<evidence type="ECO:0000256" key="1">
    <source>
        <dbReference type="SAM" id="Phobius"/>
    </source>
</evidence>
<name>A0A2N1M6Y9_9GLOM</name>
<comment type="caution">
    <text evidence="2">The sequence shown here is derived from an EMBL/GenBank/DDBJ whole genome shotgun (WGS) entry which is preliminary data.</text>
</comment>
<keyword evidence="1" id="KW-1133">Transmembrane helix</keyword>
<dbReference type="AlphaFoldDB" id="A0A2N1M6Y9"/>
<keyword evidence="1" id="KW-0812">Transmembrane</keyword>
<protein>
    <submittedName>
        <fullName evidence="2">Uncharacterized protein</fullName>
    </submittedName>
</protein>
<feature type="transmembrane region" description="Helical" evidence="1">
    <location>
        <begin position="12"/>
        <end position="33"/>
    </location>
</feature>
<reference evidence="2 3" key="2">
    <citation type="submission" date="2017-10" db="EMBL/GenBank/DDBJ databases">
        <title>Extensive intraspecific genome diversity in a model arbuscular mycorrhizal fungus.</title>
        <authorList>
            <person name="Chen E.C.H."/>
            <person name="Morin E."/>
            <person name="Baudet D."/>
            <person name="Noel J."/>
            <person name="Ndikumana S."/>
            <person name="Charron P."/>
            <person name="St-Onge C."/>
            <person name="Giorgi J."/>
            <person name="Grigoriev I.V."/>
            <person name="Roux C."/>
            <person name="Martin F.M."/>
            <person name="Corradi N."/>
        </authorList>
    </citation>
    <scope>NUCLEOTIDE SEQUENCE [LARGE SCALE GENOMIC DNA]</scope>
    <source>
        <strain evidence="2 3">C2</strain>
    </source>
</reference>
<dbReference type="EMBL" id="LLXL01004425">
    <property type="protein sequence ID" value="PKK57405.1"/>
    <property type="molecule type" value="Genomic_DNA"/>
</dbReference>
<accession>A0A2N1M6Y9</accession>
<keyword evidence="1" id="KW-0472">Membrane</keyword>
<evidence type="ECO:0000313" key="3">
    <source>
        <dbReference type="Proteomes" id="UP000233469"/>
    </source>
</evidence>
<sequence length="68" mass="7974">MLYLGDEVPQQIAYSSFITIITIINSIICHINFGKGLKGYILKEELEPFKESYDYEDDLDDYHKRNDP</sequence>
<reference evidence="2 3" key="1">
    <citation type="submission" date="2016-04" db="EMBL/GenBank/DDBJ databases">
        <title>Genome analyses suggest a sexual origin of heterokaryosis in a supposedly ancient asexual fungus.</title>
        <authorList>
            <person name="Ropars J."/>
            <person name="Sedzielewska K."/>
            <person name="Noel J."/>
            <person name="Charron P."/>
            <person name="Farinelli L."/>
            <person name="Marton T."/>
            <person name="Kruger M."/>
            <person name="Pelin A."/>
            <person name="Brachmann A."/>
            <person name="Corradi N."/>
        </authorList>
    </citation>
    <scope>NUCLEOTIDE SEQUENCE [LARGE SCALE GENOMIC DNA]</scope>
    <source>
        <strain evidence="2 3">C2</strain>
    </source>
</reference>
<proteinExistence type="predicted"/>
<gene>
    <name evidence="2" type="ORF">RhiirC2_798093</name>
</gene>
<dbReference type="Proteomes" id="UP000233469">
    <property type="component" value="Unassembled WGS sequence"/>
</dbReference>
<evidence type="ECO:0000313" key="2">
    <source>
        <dbReference type="EMBL" id="PKK57405.1"/>
    </source>
</evidence>
<organism evidence="2 3">
    <name type="scientific">Rhizophagus irregularis</name>
    <dbReference type="NCBI Taxonomy" id="588596"/>
    <lineage>
        <taxon>Eukaryota</taxon>
        <taxon>Fungi</taxon>
        <taxon>Fungi incertae sedis</taxon>
        <taxon>Mucoromycota</taxon>
        <taxon>Glomeromycotina</taxon>
        <taxon>Glomeromycetes</taxon>
        <taxon>Glomerales</taxon>
        <taxon>Glomeraceae</taxon>
        <taxon>Rhizophagus</taxon>
    </lineage>
</organism>